<dbReference type="EMBL" id="CM018043">
    <property type="protein sequence ID" value="KAA8530844.1"/>
    <property type="molecule type" value="Genomic_DNA"/>
</dbReference>
<proteinExistence type="predicted"/>
<evidence type="ECO:0000313" key="3">
    <source>
        <dbReference type="EMBL" id="KAA8530844.1"/>
    </source>
</evidence>
<keyword evidence="4" id="KW-1185">Reference proteome</keyword>
<sequence length="326" mass="35291">MSNSGKSLQIPATFEHSPSPRPPGGATGDPPVGFGDPRVPLLNLSTLSARMDSLQQFLSNSVNNNTLIGKNQMEMVSTEIASAIHQIFVNGAALLSCSQITNLSAQSGDSAPKNPQIENPSTIISTVNGKSLTNIAADLKDSDNLGDDDMKIPTMTTNSMYTSKDKGVADLKVEAMDEETKDEIGSDDWEIIELDAVELLAEHIHFCDICDLKSHLKHCGESKWRCSCGTSFSRKDKLFGHMALFEGHMPAIVEEDEKSKGTAMVEDEEDEDLMMKEAESGANCSDNGFFDGLLEGFGSIDNYYLPDVLGSPNGGLGTEMNEFYNF</sequence>
<feature type="region of interest" description="Disordered" evidence="1">
    <location>
        <begin position="1"/>
        <end position="37"/>
    </location>
</feature>
<dbReference type="Pfam" id="PF23118">
    <property type="entry name" value="zf-C2H2_STOP2_C"/>
    <property type="match status" value="1"/>
</dbReference>
<gene>
    <name evidence="3" type="ORF">F0562_005532</name>
</gene>
<dbReference type="PANTHER" id="PTHR46352">
    <property type="entry name" value="PROTEIN SENSITIVE TO PROTON RHIZOTOXICITY 1"/>
    <property type="match status" value="1"/>
</dbReference>
<name>A0A5J5AKR9_9ASTE</name>
<dbReference type="AlphaFoldDB" id="A0A5J5AKR9"/>
<dbReference type="GO" id="GO:0010044">
    <property type="term" value="P:response to aluminum ion"/>
    <property type="evidence" value="ECO:0007669"/>
    <property type="project" value="InterPro"/>
</dbReference>
<dbReference type="PANTHER" id="PTHR46352:SF14">
    <property type="entry name" value="PROTEIN SENSITIVE TO PROTON RHIZOTOXICITY 2-LIKE"/>
    <property type="match status" value="1"/>
</dbReference>
<dbReference type="Proteomes" id="UP000325577">
    <property type="component" value="Linkage Group LG2"/>
</dbReference>
<evidence type="ECO:0000256" key="1">
    <source>
        <dbReference type="SAM" id="MobiDB-lite"/>
    </source>
</evidence>
<evidence type="ECO:0000313" key="4">
    <source>
        <dbReference type="Proteomes" id="UP000325577"/>
    </source>
</evidence>
<dbReference type="InterPro" id="IPR058196">
    <property type="entry name" value="zf-C2H2_STOP1/2_C"/>
</dbReference>
<organism evidence="3 4">
    <name type="scientific">Nyssa sinensis</name>
    <dbReference type="NCBI Taxonomy" id="561372"/>
    <lineage>
        <taxon>Eukaryota</taxon>
        <taxon>Viridiplantae</taxon>
        <taxon>Streptophyta</taxon>
        <taxon>Embryophyta</taxon>
        <taxon>Tracheophyta</taxon>
        <taxon>Spermatophyta</taxon>
        <taxon>Magnoliopsida</taxon>
        <taxon>eudicotyledons</taxon>
        <taxon>Gunneridae</taxon>
        <taxon>Pentapetalae</taxon>
        <taxon>asterids</taxon>
        <taxon>Cornales</taxon>
        <taxon>Nyssaceae</taxon>
        <taxon>Nyssa</taxon>
    </lineage>
</organism>
<dbReference type="InterPro" id="IPR044300">
    <property type="entry name" value="STOP1/2"/>
</dbReference>
<dbReference type="GO" id="GO:0010447">
    <property type="term" value="P:response to acidic pH"/>
    <property type="evidence" value="ECO:0007669"/>
    <property type="project" value="InterPro"/>
</dbReference>
<protein>
    <recommendedName>
        <fullName evidence="2">STOP1/2-like C2H2-type zinc finger domain-containing protein</fullName>
    </recommendedName>
</protein>
<evidence type="ECO:0000259" key="2">
    <source>
        <dbReference type="Pfam" id="PF23118"/>
    </source>
</evidence>
<accession>A0A5J5AKR9</accession>
<reference evidence="3 4" key="1">
    <citation type="submission" date="2019-09" db="EMBL/GenBank/DDBJ databases">
        <title>A chromosome-level genome assembly of the Chinese tupelo Nyssa sinensis.</title>
        <authorList>
            <person name="Yang X."/>
            <person name="Kang M."/>
            <person name="Yang Y."/>
            <person name="Xiong H."/>
            <person name="Wang M."/>
            <person name="Zhang Z."/>
            <person name="Wang Z."/>
            <person name="Wu H."/>
            <person name="Ma T."/>
            <person name="Liu J."/>
            <person name="Xi Z."/>
        </authorList>
    </citation>
    <scope>NUCLEOTIDE SEQUENCE [LARGE SCALE GENOMIC DNA]</scope>
    <source>
        <strain evidence="3">J267</strain>
        <tissue evidence="3">Leaf</tissue>
    </source>
</reference>
<dbReference type="OrthoDB" id="8113227at2759"/>
<feature type="domain" description="STOP1/2-like C2H2-type zinc finger" evidence="2">
    <location>
        <begin position="223"/>
        <end position="252"/>
    </location>
</feature>